<gene>
    <name evidence="4" type="ORF">AVEN_157481_1</name>
    <name evidence="1" type="ORF">AVEN_238893_1</name>
    <name evidence="2" type="ORF">AVEN_248611_1</name>
    <name evidence="3" type="ORF">AVEN_44702_1</name>
</gene>
<dbReference type="Proteomes" id="UP000499080">
    <property type="component" value="Unassembled WGS sequence"/>
</dbReference>
<accession>A0A4Y2NYG5</accession>
<protein>
    <submittedName>
        <fullName evidence="3">Uncharacterized protein</fullName>
    </submittedName>
</protein>
<keyword evidence="5" id="KW-1185">Reference proteome</keyword>
<evidence type="ECO:0000313" key="3">
    <source>
        <dbReference type="EMBL" id="GBN44685.1"/>
    </source>
</evidence>
<dbReference type="AlphaFoldDB" id="A0A4Y2NYG5"/>
<dbReference type="EMBL" id="BGPR01212303">
    <property type="protein sequence ID" value="GBN44685.1"/>
    <property type="molecule type" value="Genomic_DNA"/>
</dbReference>
<evidence type="ECO:0000313" key="4">
    <source>
        <dbReference type="EMBL" id="GBN44740.1"/>
    </source>
</evidence>
<organism evidence="3 5">
    <name type="scientific">Araneus ventricosus</name>
    <name type="common">Orbweaver spider</name>
    <name type="synonym">Epeira ventricosa</name>
    <dbReference type="NCBI Taxonomy" id="182803"/>
    <lineage>
        <taxon>Eukaryota</taxon>
        <taxon>Metazoa</taxon>
        <taxon>Ecdysozoa</taxon>
        <taxon>Arthropoda</taxon>
        <taxon>Chelicerata</taxon>
        <taxon>Arachnida</taxon>
        <taxon>Araneae</taxon>
        <taxon>Araneomorphae</taxon>
        <taxon>Entelegynae</taxon>
        <taxon>Araneoidea</taxon>
        <taxon>Araneidae</taxon>
        <taxon>Araneus</taxon>
    </lineage>
</organism>
<evidence type="ECO:0000313" key="5">
    <source>
        <dbReference type="Proteomes" id="UP000499080"/>
    </source>
</evidence>
<sequence>MTRATPELQHHTIRRTFARYASFSVQQAPYTKDLQWNRVSSLYPSSPEVGTLPLSHRGPVHDISKLGQASFQTLSTSFTSLTIILKDNNILNKHLKN</sequence>
<proteinExistence type="predicted"/>
<dbReference type="OrthoDB" id="1099063at2759"/>
<comment type="caution">
    <text evidence="3">The sequence shown here is derived from an EMBL/GenBank/DDBJ whole genome shotgun (WGS) entry which is preliminary data.</text>
</comment>
<dbReference type="EMBL" id="BGPR01212287">
    <property type="protein sequence ID" value="GBN44646.1"/>
    <property type="molecule type" value="Genomic_DNA"/>
</dbReference>
<reference evidence="3 5" key="1">
    <citation type="journal article" date="2019" name="Sci. Rep.">
        <title>Orb-weaving spider Araneus ventricosus genome elucidates the spidroin gene catalogue.</title>
        <authorList>
            <person name="Kono N."/>
            <person name="Nakamura H."/>
            <person name="Ohtoshi R."/>
            <person name="Moran D.A.P."/>
            <person name="Shinohara A."/>
            <person name="Yoshida Y."/>
            <person name="Fujiwara M."/>
            <person name="Mori M."/>
            <person name="Tomita M."/>
            <person name="Arakawa K."/>
        </authorList>
    </citation>
    <scope>NUCLEOTIDE SEQUENCE [LARGE SCALE GENOMIC DNA]</scope>
</reference>
<name>A0A4Y2NYG5_ARAVE</name>
<dbReference type="EMBL" id="BGPR01212326">
    <property type="protein sequence ID" value="GBN44740.1"/>
    <property type="molecule type" value="Genomic_DNA"/>
</dbReference>
<dbReference type="EMBL" id="BGPR01212290">
    <property type="protein sequence ID" value="GBN44654.1"/>
    <property type="molecule type" value="Genomic_DNA"/>
</dbReference>
<evidence type="ECO:0000313" key="2">
    <source>
        <dbReference type="EMBL" id="GBN44654.1"/>
    </source>
</evidence>
<evidence type="ECO:0000313" key="1">
    <source>
        <dbReference type="EMBL" id="GBN44646.1"/>
    </source>
</evidence>